<accession>A0A0H2RGG4</accession>
<feature type="transmembrane region" description="Helical" evidence="2">
    <location>
        <begin position="752"/>
        <end position="776"/>
    </location>
</feature>
<evidence type="ECO:0000313" key="4">
    <source>
        <dbReference type="Proteomes" id="UP000053477"/>
    </source>
</evidence>
<dbReference type="Proteomes" id="UP000053477">
    <property type="component" value="Unassembled WGS sequence"/>
</dbReference>
<feature type="compositionally biased region" description="Pro residues" evidence="1">
    <location>
        <begin position="151"/>
        <end position="176"/>
    </location>
</feature>
<gene>
    <name evidence="3" type="ORF">SCHPADRAFT_1000820</name>
</gene>
<dbReference type="OrthoDB" id="3245306at2759"/>
<feature type="compositionally biased region" description="Low complexity" evidence="1">
    <location>
        <begin position="53"/>
        <end position="97"/>
    </location>
</feature>
<organism evidence="3 4">
    <name type="scientific">Schizopora paradoxa</name>
    <dbReference type="NCBI Taxonomy" id="27342"/>
    <lineage>
        <taxon>Eukaryota</taxon>
        <taxon>Fungi</taxon>
        <taxon>Dikarya</taxon>
        <taxon>Basidiomycota</taxon>
        <taxon>Agaricomycotina</taxon>
        <taxon>Agaricomycetes</taxon>
        <taxon>Hymenochaetales</taxon>
        <taxon>Schizoporaceae</taxon>
        <taxon>Schizopora</taxon>
    </lineage>
</organism>
<reference evidence="3 4" key="1">
    <citation type="submission" date="2015-04" db="EMBL/GenBank/DDBJ databases">
        <title>Complete genome sequence of Schizopora paradoxa KUC8140, a cosmopolitan wood degrader in East Asia.</title>
        <authorList>
            <consortium name="DOE Joint Genome Institute"/>
            <person name="Min B."/>
            <person name="Park H."/>
            <person name="Jang Y."/>
            <person name="Kim J.-J."/>
            <person name="Kim K.H."/>
            <person name="Pangilinan J."/>
            <person name="Lipzen A."/>
            <person name="Riley R."/>
            <person name="Grigoriev I.V."/>
            <person name="Spatafora J.W."/>
            <person name="Choi I.-G."/>
        </authorList>
    </citation>
    <scope>NUCLEOTIDE SEQUENCE [LARGE SCALE GENOMIC DNA]</scope>
    <source>
        <strain evidence="3 4">KUC8140</strain>
    </source>
</reference>
<keyword evidence="2" id="KW-0812">Transmembrane</keyword>
<feature type="compositionally biased region" description="Basic and acidic residues" evidence="1">
    <location>
        <begin position="308"/>
        <end position="317"/>
    </location>
</feature>
<keyword evidence="2" id="KW-0472">Membrane</keyword>
<evidence type="ECO:0000313" key="3">
    <source>
        <dbReference type="EMBL" id="KLO08643.1"/>
    </source>
</evidence>
<name>A0A0H2RGG4_9AGAM</name>
<dbReference type="InParanoid" id="A0A0H2RGG4"/>
<feature type="compositionally biased region" description="Polar residues" evidence="1">
    <location>
        <begin position="208"/>
        <end position="222"/>
    </location>
</feature>
<sequence>MATPAPSPPTKKSFRTRIGTAYRRSSSFLTNTSRPSTPSIRSESEDPIGSTASSPGRPSLLSSSKPPSVHSPDPPASKTVSESPSASESQEAAQETPLAAPIIASSISDVPTEIPAEPSKPASTEPAQTTSTPAPRVVDEGIQAAPEPEPEAAPTPMPAPAPVLAPEPAPTPPPTVVPKAEEIASAPEESSFPTTDSPKSLSPRPSVENISQVQQPTGSSLPPSYVMPEHLFVDPPKEATALTVPTELSPIQEDERSALEAKYRPPFAAEPAGTNTFIPAPVLSSGISASSDGTTPRAFVPSAQPVASEDKGKERELPSGNVSIMPSIMPGDGYFTKAAPATSPQGRDESYYAEDPFRDPDDAVPQTSYVPPGMPEPQIRIFPHEESREHDTSFPPVTLPLPPLNQVTSRNLRSVPSDYTLAAHSSKAPSVQLDPDTDETQPLLSRAPAMPRPENGHPSWTNPESTADSLGWTTFVLPDSTSYFNHPIMRVTTDIDLKEPRMLQAVTAYFDKKVPDETNVPPEGWEIWLRDEARSYREFAPVKCWVNHGARSLSFQPPSASSGSSATNDDRELQVVSRNTQIMYPPHSELDHEYRYWTFMEMHPSHAPLPYNTFSEALDALTWSYTNRLLKTENAPPLFTQKECQELLAVLKTTTDTDSNVQTASQTRIVARVLRRSVQWRQHHFRPEKPLPQDILRSELHLNRHRRQQRNRSCFDFVISWLCFGIPYLFAHRHDHHHFDEESGMFRTAGPMLMFGATVCLVAAIILSASITFLALPGLDNIARTAGMVAIVGSIGSLASSVIALFRHQIEMQRMALRHGGEGIIVVMSTGGDILLSLPAVFLAWSIVAFVAAIVLYAFRGVIEVDPSHWSRFAQYTKWTVVGVLGFSAGVLTTSTFFVRR</sequence>
<feature type="compositionally biased region" description="Polar residues" evidence="1">
    <location>
        <begin position="121"/>
        <end position="133"/>
    </location>
</feature>
<feature type="region of interest" description="Disordered" evidence="1">
    <location>
        <begin position="288"/>
        <end position="362"/>
    </location>
</feature>
<proteinExistence type="predicted"/>
<protein>
    <submittedName>
        <fullName evidence="3">Uncharacterized protein</fullName>
    </submittedName>
</protein>
<feature type="compositionally biased region" description="Polar residues" evidence="1">
    <location>
        <begin position="23"/>
        <end position="41"/>
    </location>
</feature>
<feature type="transmembrane region" description="Helical" evidence="2">
    <location>
        <begin position="879"/>
        <end position="899"/>
    </location>
</feature>
<feature type="region of interest" description="Disordered" evidence="1">
    <location>
        <begin position="423"/>
        <end position="465"/>
    </location>
</feature>
<feature type="region of interest" description="Disordered" evidence="1">
    <location>
        <begin position="1"/>
        <end position="230"/>
    </location>
</feature>
<evidence type="ECO:0000256" key="2">
    <source>
        <dbReference type="SAM" id="Phobius"/>
    </source>
</evidence>
<feature type="transmembrane region" description="Helical" evidence="2">
    <location>
        <begin position="834"/>
        <end position="859"/>
    </location>
</feature>
<feature type="transmembrane region" description="Helical" evidence="2">
    <location>
        <begin position="715"/>
        <end position="731"/>
    </location>
</feature>
<keyword evidence="4" id="KW-1185">Reference proteome</keyword>
<dbReference type="AlphaFoldDB" id="A0A0H2RGG4"/>
<dbReference type="STRING" id="27342.A0A0H2RGG4"/>
<feature type="transmembrane region" description="Helical" evidence="2">
    <location>
        <begin position="782"/>
        <end position="806"/>
    </location>
</feature>
<evidence type="ECO:0000256" key="1">
    <source>
        <dbReference type="SAM" id="MobiDB-lite"/>
    </source>
</evidence>
<feature type="compositionally biased region" description="Basic and acidic residues" evidence="1">
    <location>
        <begin position="346"/>
        <end position="361"/>
    </location>
</feature>
<keyword evidence="2" id="KW-1133">Transmembrane helix</keyword>
<dbReference type="EMBL" id="KQ086083">
    <property type="protein sequence ID" value="KLO08643.1"/>
    <property type="molecule type" value="Genomic_DNA"/>
</dbReference>